<dbReference type="InterPro" id="IPR001810">
    <property type="entry name" value="F-box_dom"/>
</dbReference>
<evidence type="ECO:0008006" key="5">
    <source>
        <dbReference type="Google" id="ProtNLM"/>
    </source>
</evidence>
<evidence type="ECO:0000313" key="4">
    <source>
        <dbReference type="Proteomes" id="UP000290289"/>
    </source>
</evidence>
<protein>
    <recommendedName>
        <fullName evidence="5">FBD domain-containing protein</fullName>
    </recommendedName>
</protein>
<dbReference type="AlphaFoldDB" id="A0A498IBL6"/>
<dbReference type="SUPFAM" id="SSF81383">
    <property type="entry name" value="F-box domain"/>
    <property type="match status" value="1"/>
</dbReference>
<sequence length="474" mass="54466">MQGVGDACLTKELLTESIENEKASKIFISFALHAAVPEHLIPPQLHTIQALDQLVALDSKCDYNSRKRKENKYDYNLADRISELTDELLVSLLTLLPLKEAAATSILSKRWHYVWRYVLASTRTLNFDAGKTLCSLIDLNRDKREQKICKYVDWVNSVVEQHIWPNVEQFRVAFDLDDRFSNSINKWIQFALKKRAQVLELDFSEDGVYRRRKSCYNFPHELLGIERGSASTALYCDILSLNPCVYLGFKSLKVLHFSYVDVGQEVLEYFLSNCPVLERLSVFHAPNLLNLRVVGPSIALKCLDIERCGNIESVEICNANLVSFNYVGNEFHLLVRNVPRLSQSYKRDQVFPILANLKHLELILGEDDASALLQLTCFMRASPCLHRLVLYLKKEYATSKRREIIYKKAPKCFHNHLKVLELVGYVGHTICGRSEMRFKKASKCSSRYPKLVEIVEYDGCASDFEIVNFLIECC</sequence>
<dbReference type="InterPro" id="IPR053772">
    <property type="entry name" value="At1g61320/At1g61330-like"/>
</dbReference>
<dbReference type="SUPFAM" id="SSF52047">
    <property type="entry name" value="RNI-like"/>
    <property type="match status" value="1"/>
</dbReference>
<dbReference type="EMBL" id="RDQH01000338">
    <property type="protein sequence ID" value="RXH81158.1"/>
    <property type="molecule type" value="Genomic_DNA"/>
</dbReference>
<dbReference type="Pfam" id="PF23622">
    <property type="entry name" value="LRR_At1g61320_AtMIF1"/>
    <property type="match status" value="1"/>
</dbReference>
<comment type="caution">
    <text evidence="3">The sequence shown here is derived from an EMBL/GenBank/DDBJ whole genome shotgun (WGS) entry which is preliminary data.</text>
</comment>
<gene>
    <name evidence="3" type="ORF">DVH24_005072</name>
</gene>
<dbReference type="Pfam" id="PF00646">
    <property type="entry name" value="F-box"/>
    <property type="match status" value="1"/>
</dbReference>
<reference evidence="3 4" key="1">
    <citation type="submission" date="2018-10" db="EMBL/GenBank/DDBJ databases">
        <title>A high-quality apple genome assembly.</title>
        <authorList>
            <person name="Hu J."/>
        </authorList>
    </citation>
    <scope>NUCLEOTIDE SEQUENCE [LARGE SCALE GENOMIC DNA]</scope>
    <source>
        <strain evidence="4">cv. HFTH1</strain>
        <tissue evidence="3">Young leaf</tissue>
    </source>
</reference>
<evidence type="ECO:0000313" key="3">
    <source>
        <dbReference type="EMBL" id="RXH81158.1"/>
    </source>
</evidence>
<dbReference type="InterPro" id="IPR036047">
    <property type="entry name" value="F-box-like_dom_sf"/>
</dbReference>
<evidence type="ECO:0000259" key="1">
    <source>
        <dbReference type="Pfam" id="PF00646"/>
    </source>
</evidence>
<feature type="domain" description="F-box" evidence="1">
    <location>
        <begin position="81"/>
        <end position="117"/>
    </location>
</feature>
<name>A0A498IBL6_MALDO</name>
<dbReference type="PANTHER" id="PTHR34145">
    <property type="entry name" value="OS02G0105600 PROTEIN"/>
    <property type="match status" value="1"/>
</dbReference>
<feature type="domain" description="At1g61320/AtMIF1 LRR" evidence="2">
    <location>
        <begin position="167"/>
        <end position="339"/>
    </location>
</feature>
<evidence type="ECO:0000259" key="2">
    <source>
        <dbReference type="Pfam" id="PF23622"/>
    </source>
</evidence>
<accession>A0A498IBL6</accession>
<dbReference type="Gene3D" id="3.80.10.10">
    <property type="entry name" value="Ribonuclease Inhibitor"/>
    <property type="match status" value="1"/>
</dbReference>
<keyword evidence="4" id="KW-1185">Reference proteome</keyword>
<dbReference type="PANTHER" id="PTHR34145:SF68">
    <property type="entry name" value="FBD DOMAIN-CONTAINING PROTEIN"/>
    <property type="match status" value="1"/>
</dbReference>
<dbReference type="Proteomes" id="UP000290289">
    <property type="component" value="Chromosome 12"/>
</dbReference>
<proteinExistence type="predicted"/>
<dbReference type="STRING" id="3750.A0A498IBL6"/>
<dbReference type="InterPro" id="IPR055357">
    <property type="entry name" value="LRR_At1g61320_AtMIF1"/>
</dbReference>
<organism evidence="3 4">
    <name type="scientific">Malus domestica</name>
    <name type="common">Apple</name>
    <name type="synonym">Pyrus malus</name>
    <dbReference type="NCBI Taxonomy" id="3750"/>
    <lineage>
        <taxon>Eukaryota</taxon>
        <taxon>Viridiplantae</taxon>
        <taxon>Streptophyta</taxon>
        <taxon>Embryophyta</taxon>
        <taxon>Tracheophyta</taxon>
        <taxon>Spermatophyta</taxon>
        <taxon>Magnoliopsida</taxon>
        <taxon>eudicotyledons</taxon>
        <taxon>Gunneridae</taxon>
        <taxon>Pentapetalae</taxon>
        <taxon>rosids</taxon>
        <taxon>fabids</taxon>
        <taxon>Rosales</taxon>
        <taxon>Rosaceae</taxon>
        <taxon>Amygdaloideae</taxon>
        <taxon>Maleae</taxon>
        <taxon>Malus</taxon>
    </lineage>
</organism>
<dbReference type="InterPro" id="IPR032675">
    <property type="entry name" value="LRR_dom_sf"/>
</dbReference>